<dbReference type="PROSITE" id="PS00903">
    <property type="entry name" value="CYT_DCMP_DEAMINASES_1"/>
    <property type="match status" value="1"/>
</dbReference>
<evidence type="ECO:0000256" key="6">
    <source>
        <dbReference type="ARBA" id="ARBA00022619"/>
    </source>
</evidence>
<dbReference type="CDD" id="cd01284">
    <property type="entry name" value="Riboflavin_deaminase-reductase"/>
    <property type="match status" value="1"/>
</dbReference>
<feature type="binding site" evidence="17">
    <location>
        <position position="172"/>
    </location>
    <ligand>
        <name>substrate</name>
    </ligand>
</feature>
<dbReference type="EMBL" id="JAGSOJ010000002">
    <property type="protein sequence ID" value="MCM1990660.1"/>
    <property type="molecule type" value="Genomic_DNA"/>
</dbReference>
<comment type="catalytic activity">
    <reaction evidence="14 15">
        <text>2,5-diamino-6-hydroxy-4-(5-phosphoribosylamino)-pyrimidine + H2O + H(+) = 5-amino-6-(5-phospho-D-ribosylamino)uracil + NH4(+)</text>
        <dbReference type="Rhea" id="RHEA:21868"/>
        <dbReference type="ChEBI" id="CHEBI:15377"/>
        <dbReference type="ChEBI" id="CHEBI:15378"/>
        <dbReference type="ChEBI" id="CHEBI:28938"/>
        <dbReference type="ChEBI" id="CHEBI:58453"/>
        <dbReference type="ChEBI" id="CHEBI:58614"/>
        <dbReference type="EC" id="3.5.4.26"/>
    </reaction>
</comment>
<evidence type="ECO:0000256" key="13">
    <source>
        <dbReference type="ARBA" id="ARBA00049861"/>
    </source>
</evidence>
<dbReference type="InterPro" id="IPR002734">
    <property type="entry name" value="RibDG_C"/>
</dbReference>
<keyword evidence="6 15" id="KW-0686">Riboflavin biosynthesis</keyword>
<feature type="binding site" evidence="17">
    <location>
        <position position="211"/>
    </location>
    <ligand>
        <name>substrate</name>
    </ligand>
</feature>
<feature type="binding site" evidence="17">
    <location>
        <position position="158"/>
    </location>
    <ligand>
        <name>NADP(+)</name>
        <dbReference type="ChEBI" id="CHEBI:58349"/>
    </ligand>
</feature>
<evidence type="ECO:0000259" key="19">
    <source>
        <dbReference type="PROSITE" id="PS51747"/>
    </source>
</evidence>
<comment type="catalytic activity">
    <reaction evidence="13 15">
        <text>5-amino-6-(5-phospho-D-ribitylamino)uracil + NADP(+) = 5-amino-6-(5-phospho-D-ribosylamino)uracil + NADPH + H(+)</text>
        <dbReference type="Rhea" id="RHEA:17845"/>
        <dbReference type="ChEBI" id="CHEBI:15378"/>
        <dbReference type="ChEBI" id="CHEBI:57783"/>
        <dbReference type="ChEBI" id="CHEBI:58349"/>
        <dbReference type="ChEBI" id="CHEBI:58421"/>
        <dbReference type="ChEBI" id="CHEBI:58453"/>
        <dbReference type="EC" id="1.1.1.193"/>
    </reaction>
</comment>
<dbReference type="GO" id="GO:0008270">
    <property type="term" value="F:zinc ion binding"/>
    <property type="evidence" value="ECO:0007669"/>
    <property type="project" value="InterPro"/>
</dbReference>
<protein>
    <recommendedName>
        <fullName evidence="15">Riboflavin biosynthesis protein RibD</fullName>
    </recommendedName>
    <domain>
        <recommendedName>
            <fullName evidence="15">Diaminohydroxyphosphoribosylaminopyrimidine deaminase</fullName>
            <shortName evidence="15">DRAP deaminase</shortName>
            <ecNumber evidence="15">3.5.4.26</ecNumber>
        </recommendedName>
        <alternativeName>
            <fullName evidence="15">Riboflavin-specific deaminase</fullName>
        </alternativeName>
    </domain>
    <domain>
        <recommendedName>
            <fullName evidence="15">5-amino-6-(5-phosphoribosylamino)uracil reductase</fullName>
            <ecNumber evidence="15">1.1.1.193</ecNumber>
        </recommendedName>
        <alternativeName>
            <fullName evidence="15">HTP reductase</fullName>
        </alternativeName>
    </domain>
</protein>
<evidence type="ECO:0000256" key="10">
    <source>
        <dbReference type="ARBA" id="ARBA00022857"/>
    </source>
</evidence>
<dbReference type="Pfam" id="PF01872">
    <property type="entry name" value="RibD_C"/>
    <property type="match status" value="1"/>
</dbReference>
<evidence type="ECO:0000256" key="4">
    <source>
        <dbReference type="ARBA" id="ARBA00005259"/>
    </source>
</evidence>
<feature type="binding site" evidence="18">
    <location>
        <position position="88"/>
    </location>
    <ligand>
        <name>Zn(2+)</name>
        <dbReference type="ChEBI" id="CHEBI:29105"/>
        <note>catalytic</note>
    </ligand>
</feature>
<feature type="active site" description="Proton donor" evidence="16">
    <location>
        <position position="51"/>
    </location>
</feature>
<keyword evidence="11 15" id="KW-0560">Oxidoreductase</keyword>
<comment type="cofactor">
    <cofactor evidence="15 18">
        <name>Zn(2+)</name>
        <dbReference type="ChEBI" id="CHEBI:29105"/>
    </cofactor>
    <text evidence="15 18">Binds 1 zinc ion.</text>
</comment>
<dbReference type="InterPro" id="IPR016192">
    <property type="entry name" value="APOBEC/CMP_deaminase_Zn-bd"/>
</dbReference>
<feature type="binding site" evidence="18">
    <location>
        <position position="79"/>
    </location>
    <ligand>
        <name>Zn(2+)</name>
        <dbReference type="ChEBI" id="CHEBI:29105"/>
        <note>catalytic</note>
    </ligand>
</feature>
<comment type="function">
    <text evidence="1 15">Converts 2,5-diamino-6-(ribosylamino)-4(3h)-pyrimidinone 5'-phosphate into 5-amino-6-(ribosylamino)-2,4(1h,3h)-pyrimidinedione 5'-phosphate.</text>
</comment>
<dbReference type="RefSeq" id="WP_250859752.1">
    <property type="nucleotide sequence ID" value="NZ_JAGSOJ010000002.1"/>
</dbReference>
<dbReference type="NCBIfam" id="TIGR00227">
    <property type="entry name" value="ribD_Cterm"/>
    <property type="match status" value="1"/>
</dbReference>
<evidence type="ECO:0000256" key="2">
    <source>
        <dbReference type="ARBA" id="ARBA00004882"/>
    </source>
</evidence>
<dbReference type="PIRSF" id="PIRSF006769">
    <property type="entry name" value="RibD"/>
    <property type="match status" value="1"/>
</dbReference>
<evidence type="ECO:0000256" key="3">
    <source>
        <dbReference type="ARBA" id="ARBA00004910"/>
    </source>
</evidence>
<dbReference type="PANTHER" id="PTHR38011">
    <property type="entry name" value="DIHYDROFOLATE REDUCTASE FAMILY PROTEIN (AFU_ORTHOLOGUE AFUA_8G06820)"/>
    <property type="match status" value="1"/>
</dbReference>
<keyword evidence="7 15" id="KW-0479">Metal-binding</keyword>
<reference evidence="20" key="1">
    <citation type="journal article" date="2021" name="mSystems">
        <title>Bacteria and Archaea Synergistically Convert Glycine Betaine to Biogenic Methane in the Formosa Cold Seep of the South China Sea.</title>
        <authorList>
            <person name="Li L."/>
            <person name="Zhang W."/>
            <person name="Zhang S."/>
            <person name="Song L."/>
            <person name="Sun Q."/>
            <person name="Zhang H."/>
            <person name="Xiang H."/>
            <person name="Dong X."/>
        </authorList>
    </citation>
    <scope>NUCLEOTIDE SEQUENCE</scope>
    <source>
        <strain evidence="20">ZWT</strain>
    </source>
</reference>
<keyword evidence="12" id="KW-0511">Multifunctional enzyme</keyword>
<dbReference type="GO" id="GO:0009231">
    <property type="term" value="P:riboflavin biosynthetic process"/>
    <property type="evidence" value="ECO:0007669"/>
    <property type="project" value="UniProtKB-KW"/>
</dbReference>
<keyword evidence="10 15" id="KW-0521">NADP</keyword>
<feature type="binding site" evidence="17">
    <location>
        <position position="208"/>
    </location>
    <ligand>
        <name>substrate</name>
    </ligand>
</feature>
<evidence type="ECO:0000256" key="12">
    <source>
        <dbReference type="ARBA" id="ARBA00023268"/>
    </source>
</evidence>
<feature type="binding site" evidence="17">
    <location>
        <position position="227"/>
    </location>
    <ligand>
        <name>NADP(+)</name>
        <dbReference type="ChEBI" id="CHEBI:58349"/>
    </ligand>
</feature>
<dbReference type="Gene3D" id="3.40.140.10">
    <property type="entry name" value="Cytidine Deaminase, domain 2"/>
    <property type="match status" value="1"/>
</dbReference>
<dbReference type="InterPro" id="IPR004794">
    <property type="entry name" value="Eubact_RibD"/>
</dbReference>
<feature type="binding site" evidence="17">
    <location>
        <position position="174"/>
    </location>
    <ligand>
        <name>NADP(+)</name>
        <dbReference type="ChEBI" id="CHEBI:58349"/>
    </ligand>
</feature>
<dbReference type="NCBIfam" id="TIGR00326">
    <property type="entry name" value="eubact_ribD"/>
    <property type="match status" value="1"/>
</dbReference>
<organism evidence="20 21">
    <name type="scientific">Oceanirhabdus seepicola</name>
    <dbReference type="NCBI Taxonomy" id="2828781"/>
    <lineage>
        <taxon>Bacteria</taxon>
        <taxon>Bacillati</taxon>
        <taxon>Bacillota</taxon>
        <taxon>Clostridia</taxon>
        <taxon>Eubacteriales</taxon>
        <taxon>Clostridiaceae</taxon>
        <taxon>Oceanirhabdus</taxon>
    </lineage>
</organism>
<evidence type="ECO:0000256" key="5">
    <source>
        <dbReference type="ARBA" id="ARBA00007417"/>
    </source>
</evidence>
<comment type="caution">
    <text evidence="20">The sequence shown here is derived from an EMBL/GenBank/DDBJ whole genome shotgun (WGS) entry which is preliminary data.</text>
</comment>
<dbReference type="InterPro" id="IPR002125">
    <property type="entry name" value="CMP_dCMP_dom"/>
</dbReference>
<keyword evidence="21" id="KW-1185">Reference proteome</keyword>
<evidence type="ECO:0000256" key="15">
    <source>
        <dbReference type="PIRNR" id="PIRNR006769"/>
    </source>
</evidence>
<dbReference type="FunFam" id="3.40.140.10:FF:000025">
    <property type="entry name" value="Riboflavin biosynthesis protein RibD"/>
    <property type="match status" value="1"/>
</dbReference>
<dbReference type="GO" id="GO:0008703">
    <property type="term" value="F:5-amino-6-(5-phosphoribosylamino)uracil reductase activity"/>
    <property type="evidence" value="ECO:0007669"/>
    <property type="project" value="UniProtKB-EC"/>
</dbReference>
<reference evidence="20" key="2">
    <citation type="submission" date="2021-04" db="EMBL/GenBank/DDBJ databases">
        <authorList>
            <person name="Dong X."/>
        </authorList>
    </citation>
    <scope>NUCLEOTIDE SEQUENCE</scope>
    <source>
        <strain evidence="20">ZWT</strain>
    </source>
</reference>
<dbReference type="InterPro" id="IPR011549">
    <property type="entry name" value="RibD_C"/>
</dbReference>
<feature type="binding site" evidence="17">
    <location>
        <position position="188"/>
    </location>
    <ligand>
        <name>substrate</name>
    </ligand>
</feature>
<dbReference type="SUPFAM" id="SSF53597">
    <property type="entry name" value="Dihydrofolate reductase-like"/>
    <property type="match status" value="1"/>
</dbReference>
<accession>A0A9J6P2Q1</accession>
<feature type="binding site" evidence="17">
    <location>
        <position position="204"/>
    </location>
    <ligand>
        <name>NADP(+)</name>
        <dbReference type="ChEBI" id="CHEBI:58349"/>
    </ligand>
</feature>
<comment type="pathway">
    <text evidence="2 15">Cofactor biosynthesis; riboflavin biosynthesis; 5-amino-6-(D-ribitylamino)uracil from GTP: step 2/4.</text>
</comment>
<feature type="binding site" evidence="17">
    <location>
        <position position="200"/>
    </location>
    <ligand>
        <name>NADP(+)</name>
        <dbReference type="ChEBI" id="CHEBI:58349"/>
    </ligand>
</feature>
<dbReference type="GO" id="GO:0050661">
    <property type="term" value="F:NADP binding"/>
    <property type="evidence" value="ECO:0007669"/>
    <property type="project" value="InterPro"/>
</dbReference>
<evidence type="ECO:0000256" key="11">
    <source>
        <dbReference type="ARBA" id="ARBA00023002"/>
    </source>
</evidence>
<dbReference type="InterPro" id="IPR024072">
    <property type="entry name" value="DHFR-like_dom_sf"/>
</dbReference>
<evidence type="ECO:0000256" key="18">
    <source>
        <dbReference type="PIRSR" id="PIRSR006769-3"/>
    </source>
</evidence>
<comment type="pathway">
    <text evidence="3 15">Cofactor biosynthesis; riboflavin biosynthesis; 5-amino-6-(D-ribitylamino)uracil from GTP: step 3/4.</text>
</comment>
<feature type="domain" description="CMP/dCMP-type deaminase" evidence="19">
    <location>
        <begin position="1"/>
        <end position="126"/>
    </location>
</feature>
<evidence type="ECO:0000313" key="20">
    <source>
        <dbReference type="EMBL" id="MCM1990660.1"/>
    </source>
</evidence>
<evidence type="ECO:0000313" key="21">
    <source>
        <dbReference type="Proteomes" id="UP001056429"/>
    </source>
</evidence>
<name>A0A9J6P2Q1_9CLOT</name>
<comment type="similarity">
    <text evidence="4 15">In the N-terminal section; belongs to the cytidine and deoxycytidylate deaminase family.</text>
</comment>
<evidence type="ECO:0000256" key="1">
    <source>
        <dbReference type="ARBA" id="ARBA00002151"/>
    </source>
</evidence>
<dbReference type="Proteomes" id="UP001056429">
    <property type="component" value="Unassembled WGS sequence"/>
</dbReference>
<evidence type="ECO:0000256" key="7">
    <source>
        <dbReference type="ARBA" id="ARBA00022723"/>
    </source>
</evidence>
<comment type="similarity">
    <text evidence="5 15">In the C-terminal section; belongs to the HTP reductase family.</text>
</comment>
<keyword evidence="9 15" id="KW-0862">Zinc</keyword>
<proteinExistence type="inferred from homology"/>
<dbReference type="PANTHER" id="PTHR38011:SF7">
    <property type="entry name" value="2,5-DIAMINO-6-RIBOSYLAMINO-4(3H)-PYRIMIDINONE 5'-PHOSPHATE REDUCTASE"/>
    <property type="match status" value="1"/>
</dbReference>
<dbReference type="EC" id="3.5.4.26" evidence="15"/>
<evidence type="ECO:0000256" key="9">
    <source>
        <dbReference type="ARBA" id="ARBA00022833"/>
    </source>
</evidence>
<sequence length="368" mass="40631">MNTQFMKRAIELSKKGYGHVNPNPIVGSVIVKDGKIVGEGYHEKYGENHAERNAIKNAKGNLNGESLKGTTMYVTLEPCCHYGKTPPCTDAIIQNGISEVYVGCVDPNEKVSGNGVEILRKNGVKVHVGMLEDEIRKSNEIFLRYIKEREVFVIMKSGSSLDGKISTCTGESKWITSEESRRHAHSIRNRVMAIMVGVNTVIEDDPSLNVRDISENPNDPIKVIVDTNGRTPFDCKLLKNSGDKVILGVGESIEIEKIEKYKEIGVTVIKTPLYKGKVDLKFLIKRLGEMGIDSLLIEGGGNIHFSAFEQGIVNKVMMYFAPKIIGGSNSKTSVEGNGFEKLLETTEIEDMSIVKLGTDFLIDGYVKK</sequence>
<evidence type="ECO:0000256" key="16">
    <source>
        <dbReference type="PIRSR" id="PIRSR006769-1"/>
    </source>
</evidence>
<feature type="binding site" evidence="17">
    <location>
        <position position="298"/>
    </location>
    <ligand>
        <name>substrate</name>
    </ligand>
</feature>
<feature type="binding site" evidence="18">
    <location>
        <position position="49"/>
    </location>
    <ligand>
        <name>Zn(2+)</name>
        <dbReference type="ChEBI" id="CHEBI:29105"/>
        <note>catalytic</note>
    </ligand>
</feature>
<dbReference type="Pfam" id="PF00383">
    <property type="entry name" value="dCMP_cyt_deam_1"/>
    <property type="match status" value="1"/>
</dbReference>
<keyword evidence="8 15" id="KW-0378">Hydrolase</keyword>
<evidence type="ECO:0000256" key="8">
    <source>
        <dbReference type="ARBA" id="ARBA00022801"/>
    </source>
</evidence>
<dbReference type="InterPro" id="IPR050765">
    <property type="entry name" value="Riboflavin_Biosynth_HTPR"/>
</dbReference>
<gene>
    <name evidence="20" type="primary">ribD</name>
    <name evidence="20" type="ORF">KDK92_13085</name>
</gene>
<dbReference type="Gene3D" id="3.40.430.10">
    <property type="entry name" value="Dihydrofolate Reductase, subunit A"/>
    <property type="match status" value="1"/>
</dbReference>
<dbReference type="InterPro" id="IPR016193">
    <property type="entry name" value="Cytidine_deaminase-like"/>
</dbReference>
<evidence type="ECO:0000256" key="17">
    <source>
        <dbReference type="PIRSR" id="PIRSR006769-2"/>
    </source>
</evidence>
<evidence type="ECO:0000256" key="14">
    <source>
        <dbReference type="ARBA" id="ARBA00049886"/>
    </source>
</evidence>
<dbReference type="SUPFAM" id="SSF53927">
    <property type="entry name" value="Cytidine deaminase-like"/>
    <property type="match status" value="1"/>
</dbReference>
<dbReference type="EC" id="1.1.1.193" evidence="15"/>
<dbReference type="GO" id="GO:0008835">
    <property type="term" value="F:diaminohydroxyphosphoribosylaminopyrimidine deaminase activity"/>
    <property type="evidence" value="ECO:0007669"/>
    <property type="project" value="UniProtKB-EC"/>
</dbReference>
<dbReference type="PROSITE" id="PS51747">
    <property type="entry name" value="CYT_DCMP_DEAMINASES_2"/>
    <property type="match status" value="1"/>
</dbReference>
<feature type="binding site" evidence="17">
    <location>
        <begin position="300"/>
        <end position="306"/>
    </location>
    <ligand>
        <name>NADP(+)</name>
        <dbReference type="ChEBI" id="CHEBI:58349"/>
    </ligand>
</feature>
<dbReference type="AlphaFoldDB" id="A0A9J6P2Q1"/>